<gene>
    <name evidence="9" type="ORF">F4V43_01005</name>
</gene>
<feature type="transmembrane region" description="Helical" evidence="8">
    <location>
        <begin position="336"/>
        <end position="357"/>
    </location>
</feature>
<feature type="transmembrane region" description="Helical" evidence="8">
    <location>
        <begin position="81"/>
        <end position="100"/>
    </location>
</feature>
<dbReference type="Gene3D" id="1.20.1740.10">
    <property type="entry name" value="Amino acid/polyamine transporter I"/>
    <property type="match status" value="1"/>
</dbReference>
<comment type="similarity">
    <text evidence="2">Belongs to the amino acid-polyamine-organocation (APC) superfamily. Spore germination protein (SGP) (TC 2.A.3.9) family.</text>
</comment>
<feature type="transmembrane region" description="Helical" evidence="8">
    <location>
        <begin position="12"/>
        <end position="32"/>
    </location>
</feature>
<dbReference type="OrthoDB" id="2661055at2"/>
<feature type="transmembrane region" description="Helical" evidence="8">
    <location>
        <begin position="38"/>
        <end position="60"/>
    </location>
</feature>
<dbReference type="GO" id="GO:0009847">
    <property type="term" value="P:spore germination"/>
    <property type="evidence" value="ECO:0007669"/>
    <property type="project" value="InterPro"/>
</dbReference>
<keyword evidence="7 8" id="KW-0472">Membrane</keyword>
<reference evidence="9 10" key="1">
    <citation type="submission" date="2019-09" db="EMBL/GenBank/DDBJ databases">
        <title>Bacillus ochoae sp. nov., Paenibacillus whitsoniae sp. nov., Paenibacillus spiritus sp. nov. Isolated from the Mars Exploration Rover during spacecraft assembly.</title>
        <authorList>
            <person name="Seuylemezian A."/>
            <person name="Vaishampayan P."/>
        </authorList>
    </citation>
    <scope>NUCLEOTIDE SEQUENCE [LARGE SCALE GENOMIC DNA]</scope>
    <source>
        <strain evidence="9 10">MER_111</strain>
    </source>
</reference>
<keyword evidence="4" id="KW-0309">Germination</keyword>
<keyword evidence="5 8" id="KW-0812">Transmembrane</keyword>
<dbReference type="Pfam" id="PF03845">
    <property type="entry name" value="Spore_permease"/>
    <property type="match status" value="1"/>
</dbReference>
<dbReference type="NCBIfam" id="TIGR00912">
    <property type="entry name" value="2A0309"/>
    <property type="match status" value="1"/>
</dbReference>
<evidence type="ECO:0000256" key="5">
    <source>
        <dbReference type="ARBA" id="ARBA00022692"/>
    </source>
</evidence>
<keyword evidence="3" id="KW-0813">Transport</keyword>
<keyword evidence="10" id="KW-1185">Reference proteome</keyword>
<organism evidence="9 10">
    <name type="scientific">Paenibacillus spiritus</name>
    <dbReference type="NCBI Taxonomy" id="2496557"/>
    <lineage>
        <taxon>Bacteria</taxon>
        <taxon>Bacillati</taxon>
        <taxon>Bacillota</taxon>
        <taxon>Bacilli</taxon>
        <taxon>Bacillales</taxon>
        <taxon>Paenibacillaceae</taxon>
        <taxon>Paenibacillus</taxon>
    </lineage>
</organism>
<evidence type="ECO:0000256" key="2">
    <source>
        <dbReference type="ARBA" id="ARBA00007998"/>
    </source>
</evidence>
<evidence type="ECO:0000313" key="9">
    <source>
        <dbReference type="EMBL" id="KAA9008490.1"/>
    </source>
</evidence>
<dbReference type="Proteomes" id="UP000367750">
    <property type="component" value="Unassembled WGS sequence"/>
</dbReference>
<evidence type="ECO:0000256" key="8">
    <source>
        <dbReference type="SAM" id="Phobius"/>
    </source>
</evidence>
<protein>
    <submittedName>
        <fullName evidence="9">GerAB/ArcD/ProY family transporter</fullName>
    </submittedName>
</protein>
<dbReference type="RefSeq" id="WP_150456367.1">
    <property type="nucleotide sequence ID" value="NZ_VYKK01000002.1"/>
</dbReference>
<evidence type="ECO:0000256" key="6">
    <source>
        <dbReference type="ARBA" id="ARBA00022989"/>
    </source>
</evidence>
<dbReference type="AlphaFoldDB" id="A0A5J5GK57"/>
<feature type="transmembrane region" description="Helical" evidence="8">
    <location>
        <begin position="217"/>
        <end position="242"/>
    </location>
</feature>
<proteinExistence type="inferred from homology"/>
<dbReference type="PANTHER" id="PTHR34975">
    <property type="entry name" value="SPORE GERMINATION PROTEIN A2"/>
    <property type="match status" value="1"/>
</dbReference>
<comment type="caution">
    <text evidence="9">The sequence shown here is derived from an EMBL/GenBank/DDBJ whole genome shotgun (WGS) entry which is preliminary data.</text>
</comment>
<dbReference type="EMBL" id="VYKK01000002">
    <property type="protein sequence ID" value="KAA9008490.1"/>
    <property type="molecule type" value="Genomic_DNA"/>
</dbReference>
<feature type="transmembrane region" description="Helical" evidence="8">
    <location>
        <begin position="271"/>
        <end position="296"/>
    </location>
</feature>
<feature type="transmembrane region" description="Helical" evidence="8">
    <location>
        <begin position="143"/>
        <end position="164"/>
    </location>
</feature>
<evidence type="ECO:0000256" key="7">
    <source>
        <dbReference type="ARBA" id="ARBA00023136"/>
    </source>
</evidence>
<evidence type="ECO:0000313" key="10">
    <source>
        <dbReference type="Proteomes" id="UP000367750"/>
    </source>
</evidence>
<evidence type="ECO:0000256" key="1">
    <source>
        <dbReference type="ARBA" id="ARBA00004141"/>
    </source>
</evidence>
<dbReference type="GO" id="GO:0016020">
    <property type="term" value="C:membrane"/>
    <property type="evidence" value="ECO:0007669"/>
    <property type="project" value="UniProtKB-SubCell"/>
</dbReference>
<name>A0A5J5GK57_9BACL</name>
<sequence>MKTQQISTIRATTVIASAVAGVGILSFPRYMADAGNTAAPLVTLAGVGVALVDLVIVALLSARFPRENLFQFSSRLLGRRAAWVMNLVLMFFFLMLTSLTVRQFGEVASTVLFQRTPIEAVILLMLVLATLSSRRGIVKFSYIHYFYFPLIIGSIAFILLFSIRKISVIHLMPPGGVNVSASKFMKGMLETSALFDRSFVLTLIVPFMEKPGKAMRAGLLGIGITGLIYLSITAAAIGMLGVEEVKLLFYPTLEVARSISAGEGLLERLDALFIIIWVISVYTTVYTTYYICSYLLRHLLHLQDQRLASSALLPFMFALAMVPENIFISYTAANRLAIAGLAVLTGYPLLLLALALLRRVKGDSV</sequence>
<comment type="subcellular location">
    <subcellularLocation>
        <location evidence="1">Membrane</location>
        <topology evidence="1">Multi-pass membrane protein</topology>
    </subcellularLocation>
</comment>
<dbReference type="InterPro" id="IPR004761">
    <property type="entry name" value="Spore_GerAB"/>
</dbReference>
<feature type="transmembrane region" description="Helical" evidence="8">
    <location>
        <begin position="308"/>
        <end position="330"/>
    </location>
</feature>
<keyword evidence="6 8" id="KW-1133">Transmembrane helix</keyword>
<evidence type="ECO:0000256" key="4">
    <source>
        <dbReference type="ARBA" id="ARBA00022544"/>
    </source>
</evidence>
<evidence type="ECO:0000256" key="3">
    <source>
        <dbReference type="ARBA" id="ARBA00022448"/>
    </source>
</evidence>
<dbReference type="PANTHER" id="PTHR34975:SF2">
    <property type="entry name" value="SPORE GERMINATION PROTEIN A2"/>
    <property type="match status" value="1"/>
</dbReference>
<accession>A0A5J5GK57</accession>